<dbReference type="Gene3D" id="1.10.630.10">
    <property type="entry name" value="Cytochrome P450"/>
    <property type="match status" value="1"/>
</dbReference>
<proteinExistence type="predicted"/>
<evidence type="ECO:0000313" key="2">
    <source>
        <dbReference type="Proteomes" id="UP000583929"/>
    </source>
</evidence>
<dbReference type="InterPro" id="IPR036396">
    <property type="entry name" value="Cyt_P450_sf"/>
</dbReference>
<gene>
    <name evidence="1" type="ORF">G4B88_001816</name>
</gene>
<comment type="caution">
    <text evidence="1">The sequence shown here is derived from an EMBL/GenBank/DDBJ whole genome shotgun (WGS) entry which is preliminary data.</text>
</comment>
<dbReference type="GO" id="GO:0005506">
    <property type="term" value="F:iron ion binding"/>
    <property type="evidence" value="ECO:0007669"/>
    <property type="project" value="InterPro"/>
</dbReference>
<reference evidence="1 2" key="1">
    <citation type="journal article" date="2020" name="bioRxiv">
        <title>Sequence and annotation of 42 cannabis genomes reveals extensive copy number variation in cannabinoid synthesis and pathogen resistance genes.</title>
        <authorList>
            <person name="Mckernan K.J."/>
            <person name="Helbert Y."/>
            <person name="Kane L.T."/>
            <person name="Ebling H."/>
            <person name="Zhang L."/>
            <person name="Liu B."/>
            <person name="Eaton Z."/>
            <person name="Mclaughlin S."/>
            <person name="Kingan S."/>
            <person name="Baybayan P."/>
            <person name="Concepcion G."/>
            <person name="Jordan M."/>
            <person name="Riva A."/>
            <person name="Barbazuk W."/>
            <person name="Harkins T."/>
        </authorList>
    </citation>
    <scope>NUCLEOTIDE SEQUENCE [LARGE SCALE GENOMIC DNA]</scope>
    <source>
        <strain evidence="2">cv. Jamaican Lion 4</strain>
        <tissue evidence="1">Leaf</tissue>
    </source>
</reference>
<keyword evidence="2" id="KW-1185">Reference proteome</keyword>
<evidence type="ECO:0000313" key="1">
    <source>
        <dbReference type="EMBL" id="KAF4401622.1"/>
    </source>
</evidence>
<feature type="non-terminal residue" evidence="1">
    <location>
        <position position="179"/>
    </location>
</feature>
<organism evidence="1 2">
    <name type="scientific">Cannabis sativa</name>
    <name type="common">Hemp</name>
    <name type="synonym">Marijuana</name>
    <dbReference type="NCBI Taxonomy" id="3483"/>
    <lineage>
        <taxon>Eukaryota</taxon>
        <taxon>Viridiplantae</taxon>
        <taxon>Streptophyta</taxon>
        <taxon>Embryophyta</taxon>
        <taxon>Tracheophyta</taxon>
        <taxon>Spermatophyta</taxon>
        <taxon>Magnoliopsida</taxon>
        <taxon>eudicotyledons</taxon>
        <taxon>Gunneridae</taxon>
        <taxon>Pentapetalae</taxon>
        <taxon>rosids</taxon>
        <taxon>fabids</taxon>
        <taxon>Rosales</taxon>
        <taxon>Cannabaceae</taxon>
        <taxon>Cannabis</taxon>
    </lineage>
</organism>
<protein>
    <submittedName>
        <fullName evidence="1">Uncharacterized protein</fullName>
    </submittedName>
</protein>
<dbReference type="GO" id="GO:0004497">
    <property type="term" value="F:monooxygenase activity"/>
    <property type="evidence" value="ECO:0007669"/>
    <property type="project" value="InterPro"/>
</dbReference>
<dbReference type="EMBL" id="JAATIQ010000012">
    <property type="protein sequence ID" value="KAF4401622.1"/>
    <property type="molecule type" value="Genomic_DNA"/>
</dbReference>
<sequence>TVKFVLTRSELFKPTFSASKEKILGKQATFSNQCDYHKQSTKVVLRAFTPYASEYIVSDIETLAKDSFQSWEEVVGNKNQSDSNVIKISTPPNKRMNIMALRRSLVVGSRRRALSIVHASRSKTFLRKIELSAFSRSTNPFPRDLGCFGVDLGWAIGDGELVTILMADLSIKLFYIESM</sequence>
<accession>A0A7J6I226</accession>
<dbReference type="AlphaFoldDB" id="A0A7J6I226"/>
<name>A0A7J6I226_CANSA</name>
<dbReference type="GO" id="GO:0016705">
    <property type="term" value="F:oxidoreductase activity, acting on paired donors, with incorporation or reduction of molecular oxygen"/>
    <property type="evidence" value="ECO:0007669"/>
    <property type="project" value="InterPro"/>
</dbReference>
<dbReference type="GO" id="GO:0020037">
    <property type="term" value="F:heme binding"/>
    <property type="evidence" value="ECO:0007669"/>
    <property type="project" value="InterPro"/>
</dbReference>
<dbReference type="Proteomes" id="UP000583929">
    <property type="component" value="Unassembled WGS sequence"/>
</dbReference>